<organism evidence="1 2">
    <name type="scientific">Drosophila suzukii</name>
    <name type="common">Spotted-wing drosophila fruit fly</name>
    <dbReference type="NCBI Taxonomy" id="28584"/>
    <lineage>
        <taxon>Eukaryota</taxon>
        <taxon>Metazoa</taxon>
        <taxon>Ecdysozoa</taxon>
        <taxon>Arthropoda</taxon>
        <taxon>Hexapoda</taxon>
        <taxon>Insecta</taxon>
        <taxon>Pterygota</taxon>
        <taxon>Neoptera</taxon>
        <taxon>Endopterygota</taxon>
        <taxon>Diptera</taxon>
        <taxon>Brachycera</taxon>
        <taxon>Muscomorpha</taxon>
        <taxon>Ephydroidea</taxon>
        <taxon>Drosophilidae</taxon>
        <taxon>Drosophila</taxon>
        <taxon>Sophophora</taxon>
    </lineage>
</organism>
<proteinExistence type="predicted"/>
<dbReference type="Pfam" id="PF05380">
    <property type="entry name" value="Peptidase_A17"/>
    <property type="match status" value="1"/>
</dbReference>
<name>A0ABM4TLW3_DROSZ</name>
<dbReference type="Proteomes" id="UP001652628">
    <property type="component" value="Chromosome 2R"/>
</dbReference>
<gene>
    <name evidence="2" type="primary">LOC139352183</name>
</gene>
<dbReference type="InterPro" id="IPR043502">
    <property type="entry name" value="DNA/RNA_pol_sf"/>
</dbReference>
<reference evidence="2" key="1">
    <citation type="submission" date="2025-08" db="UniProtKB">
        <authorList>
            <consortium name="RefSeq"/>
        </authorList>
    </citation>
    <scope>IDENTIFICATION</scope>
</reference>
<keyword evidence="1" id="KW-1185">Reference proteome</keyword>
<evidence type="ECO:0000313" key="2">
    <source>
        <dbReference type="RefSeq" id="XP_070850960.1"/>
    </source>
</evidence>
<dbReference type="RefSeq" id="XP_070850960.1">
    <property type="nucleotide sequence ID" value="XM_070994859.1"/>
</dbReference>
<dbReference type="PANTHER" id="PTHR47331">
    <property type="entry name" value="PHD-TYPE DOMAIN-CONTAINING PROTEIN"/>
    <property type="match status" value="1"/>
</dbReference>
<dbReference type="GeneID" id="139352183"/>
<dbReference type="SUPFAM" id="SSF56672">
    <property type="entry name" value="DNA/RNA polymerases"/>
    <property type="match status" value="1"/>
</dbReference>
<sequence length="301" mass="34816">MQEIWLQDLGWDDNLPIELCKRWNSFLQSYSVLDQVRIPRWVSFRPEFRVEHHGFCDASQKAYGAAIYVRVEVGHKTMVHLLTAKTRVAPVKTVSLPRLELCGSLLLSEMAEAILPNMPRLTSKFHCWTDSTIVLAWLAKPACHWTTFVANRVTKITESTEAANWSNVQSEHNQADLASRGVPLQELVDNPLWWHGPTWLQRPRDHWPSQGTDLPVTEIEKRAVKAHVASMPTEDFLDRFSNLERALRVLANVHRFVQRCRRQSPLSGVRLWAQDVAATEELMTICTQRRYFSEEYRCLSQ</sequence>
<protein>
    <submittedName>
        <fullName evidence="2">Uncharacterized protein</fullName>
    </submittedName>
</protein>
<dbReference type="InterPro" id="IPR008042">
    <property type="entry name" value="Retrotrans_Pao"/>
</dbReference>
<accession>A0ABM4TLW3</accession>
<evidence type="ECO:0000313" key="1">
    <source>
        <dbReference type="Proteomes" id="UP001652628"/>
    </source>
</evidence>